<dbReference type="SUPFAM" id="SSF56436">
    <property type="entry name" value="C-type lectin-like"/>
    <property type="match status" value="1"/>
</dbReference>
<dbReference type="AlphaFoldDB" id="A0AAD5ASX7"/>
<reference evidence="3" key="1">
    <citation type="submission" date="2018-07" db="EMBL/GenBank/DDBJ databases">
        <title>Comparative genomics of catfishes provides insights into carnivory and benthic adaptation.</title>
        <authorList>
            <person name="Zhang Y."/>
            <person name="Wang D."/>
            <person name="Peng Z."/>
            <person name="Zheng S."/>
            <person name="Shao F."/>
            <person name="Tao W."/>
        </authorList>
    </citation>
    <scope>NUCLEOTIDE SEQUENCE</scope>
    <source>
        <strain evidence="3">Chongqing</strain>
    </source>
</reference>
<dbReference type="InterPro" id="IPR016186">
    <property type="entry name" value="C-type_lectin-like/link_sf"/>
</dbReference>
<proteinExistence type="predicted"/>
<protein>
    <recommendedName>
        <fullName evidence="2">C-type lectin domain-containing protein</fullName>
    </recommendedName>
</protein>
<gene>
    <name evidence="3" type="ORF">C0J50_18266</name>
</gene>
<dbReference type="PROSITE" id="PS50041">
    <property type="entry name" value="C_TYPE_LECTIN_2"/>
    <property type="match status" value="1"/>
</dbReference>
<organism evidence="3 4">
    <name type="scientific">Silurus asotus</name>
    <name type="common">Amur catfish</name>
    <name type="synonym">Parasilurus asotus</name>
    <dbReference type="NCBI Taxonomy" id="30991"/>
    <lineage>
        <taxon>Eukaryota</taxon>
        <taxon>Metazoa</taxon>
        <taxon>Chordata</taxon>
        <taxon>Craniata</taxon>
        <taxon>Vertebrata</taxon>
        <taxon>Euteleostomi</taxon>
        <taxon>Actinopterygii</taxon>
        <taxon>Neopterygii</taxon>
        <taxon>Teleostei</taxon>
        <taxon>Ostariophysi</taxon>
        <taxon>Siluriformes</taxon>
        <taxon>Siluridae</taxon>
        <taxon>Silurus</taxon>
    </lineage>
</organism>
<dbReference type="InterPro" id="IPR001304">
    <property type="entry name" value="C-type_lectin-like"/>
</dbReference>
<keyword evidence="1" id="KW-1015">Disulfide bond</keyword>
<dbReference type="Pfam" id="PF00059">
    <property type="entry name" value="Lectin_C"/>
    <property type="match status" value="1"/>
</dbReference>
<feature type="non-terminal residue" evidence="3">
    <location>
        <position position="133"/>
    </location>
</feature>
<dbReference type="InterPro" id="IPR050111">
    <property type="entry name" value="C-type_lectin/snaclec_domain"/>
</dbReference>
<feature type="domain" description="C-type lectin" evidence="2">
    <location>
        <begin position="16"/>
        <end position="133"/>
    </location>
</feature>
<dbReference type="PROSITE" id="PS00615">
    <property type="entry name" value="C_TYPE_LECTIN_1"/>
    <property type="match status" value="1"/>
</dbReference>
<dbReference type="InterPro" id="IPR002353">
    <property type="entry name" value="AntifreezeII"/>
</dbReference>
<dbReference type="PRINTS" id="PR00356">
    <property type="entry name" value="ANTIFREEZEII"/>
</dbReference>
<dbReference type="PANTHER" id="PTHR22803">
    <property type="entry name" value="MANNOSE, PHOSPHOLIPASE, LECTIN RECEPTOR RELATED"/>
    <property type="match status" value="1"/>
</dbReference>
<dbReference type="InterPro" id="IPR018378">
    <property type="entry name" value="C-type_lectin_CS"/>
</dbReference>
<dbReference type="EMBL" id="MU551626">
    <property type="protein sequence ID" value="KAI5622204.1"/>
    <property type="molecule type" value="Genomic_DNA"/>
</dbReference>
<sequence length="133" mass="15729">EERQANGICPFGWVHYGRRCFTYQANHMDWASAEKHCLKLGGHLVSIHNRNEQDLVRALIRAHDYSENLSWIGLSNCEKKRSFFWSDGTKYDYAPWAPNEPNFQRDECCVHMNYGDRKGWNDYPCDRIHPFVC</sequence>
<dbReference type="SMART" id="SM00034">
    <property type="entry name" value="CLECT"/>
    <property type="match status" value="1"/>
</dbReference>
<accession>A0AAD5ASX7</accession>
<dbReference type="InterPro" id="IPR016187">
    <property type="entry name" value="CTDL_fold"/>
</dbReference>
<evidence type="ECO:0000256" key="1">
    <source>
        <dbReference type="ARBA" id="ARBA00023157"/>
    </source>
</evidence>
<comment type="caution">
    <text evidence="3">The sequence shown here is derived from an EMBL/GenBank/DDBJ whole genome shotgun (WGS) entry which is preliminary data.</text>
</comment>
<dbReference type="Gene3D" id="3.10.100.10">
    <property type="entry name" value="Mannose-Binding Protein A, subunit A"/>
    <property type="match status" value="1"/>
</dbReference>
<dbReference type="Proteomes" id="UP001205998">
    <property type="component" value="Unassembled WGS sequence"/>
</dbReference>
<evidence type="ECO:0000259" key="2">
    <source>
        <dbReference type="PROSITE" id="PS50041"/>
    </source>
</evidence>
<feature type="non-terminal residue" evidence="3">
    <location>
        <position position="1"/>
    </location>
</feature>
<evidence type="ECO:0000313" key="4">
    <source>
        <dbReference type="Proteomes" id="UP001205998"/>
    </source>
</evidence>
<keyword evidence="4" id="KW-1185">Reference proteome</keyword>
<evidence type="ECO:0000313" key="3">
    <source>
        <dbReference type="EMBL" id="KAI5622204.1"/>
    </source>
</evidence>
<dbReference type="CDD" id="cd00037">
    <property type="entry name" value="CLECT"/>
    <property type="match status" value="1"/>
</dbReference>
<name>A0AAD5ASX7_SILAS</name>